<dbReference type="RefSeq" id="WP_307350334.1">
    <property type="nucleotide sequence ID" value="NZ_JAUSVS010000005.1"/>
</dbReference>
<keyword evidence="1" id="KW-0472">Membrane</keyword>
<comment type="caution">
    <text evidence="2">The sequence shown here is derived from an EMBL/GenBank/DDBJ whole genome shotgun (WGS) entry which is preliminary data.</text>
</comment>
<keyword evidence="3" id="KW-1185">Reference proteome</keyword>
<evidence type="ECO:0000256" key="1">
    <source>
        <dbReference type="SAM" id="Phobius"/>
    </source>
</evidence>
<accession>A0ABU0IVK9</accession>
<gene>
    <name evidence="2" type="ORF">QO010_002947</name>
</gene>
<evidence type="ECO:0000313" key="3">
    <source>
        <dbReference type="Proteomes" id="UP001228905"/>
    </source>
</evidence>
<reference evidence="2 3" key="1">
    <citation type="submission" date="2023-07" db="EMBL/GenBank/DDBJ databases">
        <title>Genomic Encyclopedia of Type Strains, Phase IV (KMG-IV): sequencing the most valuable type-strain genomes for metagenomic binning, comparative biology and taxonomic classification.</title>
        <authorList>
            <person name="Goeker M."/>
        </authorList>
    </citation>
    <scope>NUCLEOTIDE SEQUENCE [LARGE SCALE GENOMIC DNA]</scope>
    <source>
        <strain evidence="2 3">DSM 18695</strain>
    </source>
</reference>
<name>A0ABU0IVK9_9CAUL</name>
<organism evidence="2 3">
    <name type="scientific">Caulobacter ginsengisoli</name>
    <dbReference type="NCBI Taxonomy" id="400775"/>
    <lineage>
        <taxon>Bacteria</taxon>
        <taxon>Pseudomonadati</taxon>
        <taxon>Pseudomonadota</taxon>
        <taxon>Alphaproteobacteria</taxon>
        <taxon>Caulobacterales</taxon>
        <taxon>Caulobacteraceae</taxon>
        <taxon>Caulobacter</taxon>
    </lineage>
</organism>
<proteinExistence type="predicted"/>
<feature type="transmembrane region" description="Helical" evidence="1">
    <location>
        <begin position="76"/>
        <end position="97"/>
    </location>
</feature>
<keyword evidence="1" id="KW-1133">Transmembrane helix</keyword>
<sequence>MQRQNWRSWWKWILPVVLGLNGAVMMLAPAAWYPAVPGVIQTGPFNGHFIRDIGAANLACAGGLGWWALDRKQVGAVFVAAVFLDLHAMIHLITPFAPGCGGRPVQDLARDFAGVFLPAIIASLIVWRGLKRKEA</sequence>
<dbReference type="EMBL" id="JAUSVS010000005">
    <property type="protein sequence ID" value="MDQ0465163.1"/>
    <property type="molecule type" value="Genomic_DNA"/>
</dbReference>
<keyword evidence="1" id="KW-0812">Transmembrane</keyword>
<evidence type="ECO:0000313" key="2">
    <source>
        <dbReference type="EMBL" id="MDQ0465163.1"/>
    </source>
</evidence>
<dbReference type="Proteomes" id="UP001228905">
    <property type="component" value="Unassembled WGS sequence"/>
</dbReference>
<protein>
    <submittedName>
        <fullName evidence="2">Uncharacterized protein</fullName>
    </submittedName>
</protein>
<feature type="transmembrane region" description="Helical" evidence="1">
    <location>
        <begin position="53"/>
        <end position="69"/>
    </location>
</feature>
<feature type="transmembrane region" description="Helical" evidence="1">
    <location>
        <begin position="12"/>
        <end position="33"/>
    </location>
</feature>
<feature type="transmembrane region" description="Helical" evidence="1">
    <location>
        <begin position="112"/>
        <end position="130"/>
    </location>
</feature>